<feature type="domain" description="UNC-45/Cro1/She4 central" evidence="3">
    <location>
        <begin position="115"/>
        <end position="271"/>
    </location>
</feature>
<dbReference type="PANTHER" id="PTHR45994">
    <property type="entry name" value="FI21225P1"/>
    <property type="match status" value="1"/>
</dbReference>
<evidence type="ECO:0000313" key="4">
    <source>
        <dbReference type="EMBL" id="KAL0084320.1"/>
    </source>
</evidence>
<sequence>MTNEVLDKKLRVLTKALEESTNNKDTSSILLERASVYEALGQSELARKDVQLATEKDTTNTKAKEIADRLSKKSLATAPTPKDSRVDRFRSFLERISDSTKTTEIKQFCSSPEFVSVLTACGEEDTPTEVRAAAYMFLTKLLNPGPNATQYPMSFIIEQCAKCFSHCMDTGKNVDKLLAFRTLNALFQTNITVGAAILAQEGVVEEIMDVIEFEVLDVQIAIANVLAIASSDSSCQKVIVKYGSGWLAKTASRSSTDERLKAIIGTTLTKLQAQGASATAQKVPGNTETKDESLEDAMRHMNLKNADLTESMKNVLKNQAQDGSVVLNAVEGLAYSSLESNVKDSLVKDGKFMKSLVAVAINAANTNSNPLLFGIGTILANITMYRPVLDEQQQQMKKLRDLANAKSSDKAVPSDDPLETDNAVETRIKLAVDHSSALALMVMAKSTSSNIRMVAAQTYHNLVTPQATRGKLLQQGIVKSLLPLAGSQKDPQCAIVASQALAKLAITTDPRLAFGPEHSLDLVRPFLSLCKDDSNQLRQFEGLMALTNLASVDDNVRQAIFQEQGLVIFENLQLSNNTMVQRAATEMLCNMTFCDPVFDLYSDSNKPGTQNKIRLLMILSDHDDEATRRAASGTLAILANAKGTCEMMARIDKGYERISRLMNEDEIVDVQHRGIEIVRCMIMHLEKDAVVPLVAEEVDKKLVCIVKTCQTNVVRSAAMDVLKLMVAHGAKLKP</sequence>
<evidence type="ECO:0000259" key="3">
    <source>
        <dbReference type="Pfam" id="PF11701"/>
    </source>
</evidence>
<dbReference type="Pfam" id="PF11701">
    <property type="entry name" value="UNC45-central"/>
    <property type="match status" value="1"/>
</dbReference>
<dbReference type="Gene3D" id="1.25.10.10">
    <property type="entry name" value="Leucine-rich Repeat Variant"/>
    <property type="match status" value="2"/>
</dbReference>
<proteinExistence type="predicted"/>
<evidence type="ECO:0000256" key="1">
    <source>
        <dbReference type="ARBA" id="ARBA00004496"/>
    </source>
</evidence>
<dbReference type="SUPFAM" id="SSF48371">
    <property type="entry name" value="ARM repeat"/>
    <property type="match status" value="1"/>
</dbReference>
<gene>
    <name evidence="4" type="ORF">J3Q64DRAFT_1747037</name>
</gene>
<dbReference type="Proteomes" id="UP001448207">
    <property type="component" value="Unassembled WGS sequence"/>
</dbReference>
<dbReference type="PANTHER" id="PTHR45994:SF1">
    <property type="entry name" value="FI21225P1"/>
    <property type="match status" value="1"/>
</dbReference>
<reference evidence="4 5" key="1">
    <citation type="submission" date="2024-04" db="EMBL/GenBank/DDBJ databases">
        <title>Symmetric and asymmetric DNA N6-adenine methylation regulates different biological responses in Mucorales.</title>
        <authorList>
            <consortium name="Lawrence Berkeley National Laboratory"/>
            <person name="Lax C."/>
            <person name="Mondo S.J."/>
            <person name="Osorio-Concepcion M."/>
            <person name="Muszewska A."/>
            <person name="Corrochano-Luque M."/>
            <person name="Gutierrez G."/>
            <person name="Riley R."/>
            <person name="Lipzen A."/>
            <person name="Guo J."/>
            <person name="Hundley H."/>
            <person name="Amirebrahimi M."/>
            <person name="Ng V."/>
            <person name="Lorenzo-Gutierrez D."/>
            <person name="Binder U."/>
            <person name="Yang J."/>
            <person name="Song Y."/>
            <person name="Canovas D."/>
            <person name="Navarro E."/>
            <person name="Freitag M."/>
            <person name="Gabaldon T."/>
            <person name="Grigoriev I.V."/>
            <person name="Corrochano L.M."/>
            <person name="Nicolas F.E."/>
            <person name="Garre V."/>
        </authorList>
    </citation>
    <scope>NUCLEOTIDE SEQUENCE [LARGE SCALE GENOMIC DNA]</scope>
    <source>
        <strain evidence="4 5">L51</strain>
    </source>
</reference>
<dbReference type="InterPro" id="IPR016024">
    <property type="entry name" value="ARM-type_fold"/>
</dbReference>
<evidence type="ECO:0000256" key="2">
    <source>
        <dbReference type="ARBA" id="ARBA00022490"/>
    </source>
</evidence>
<dbReference type="InterPro" id="IPR024660">
    <property type="entry name" value="UCS_central_dom"/>
</dbReference>
<keyword evidence="2" id="KW-0963">Cytoplasm</keyword>
<name>A0ABR3AXN2_PHYBL</name>
<comment type="subcellular location">
    <subcellularLocation>
        <location evidence="1">Cytoplasm</location>
    </subcellularLocation>
</comment>
<protein>
    <submittedName>
        <fullName evidence="4">Armadillo-type protein</fullName>
    </submittedName>
</protein>
<keyword evidence="5" id="KW-1185">Reference proteome</keyword>
<comment type="caution">
    <text evidence="4">The sequence shown here is derived from an EMBL/GenBank/DDBJ whole genome shotgun (WGS) entry which is preliminary data.</text>
</comment>
<dbReference type="EMBL" id="JBCLYO010000012">
    <property type="protein sequence ID" value="KAL0084320.1"/>
    <property type="molecule type" value="Genomic_DNA"/>
</dbReference>
<organism evidence="4 5">
    <name type="scientific">Phycomyces blakesleeanus</name>
    <dbReference type="NCBI Taxonomy" id="4837"/>
    <lineage>
        <taxon>Eukaryota</taxon>
        <taxon>Fungi</taxon>
        <taxon>Fungi incertae sedis</taxon>
        <taxon>Mucoromycota</taxon>
        <taxon>Mucoromycotina</taxon>
        <taxon>Mucoromycetes</taxon>
        <taxon>Mucorales</taxon>
        <taxon>Phycomycetaceae</taxon>
        <taxon>Phycomyces</taxon>
    </lineage>
</organism>
<accession>A0ABR3AXN2</accession>
<dbReference type="InterPro" id="IPR011989">
    <property type="entry name" value="ARM-like"/>
</dbReference>
<evidence type="ECO:0000313" key="5">
    <source>
        <dbReference type="Proteomes" id="UP001448207"/>
    </source>
</evidence>